<gene>
    <name evidence="2" type="ORF">Pmani_035860</name>
</gene>
<name>A0AAE1NLG7_9EUCA</name>
<dbReference type="Proteomes" id="UP001292094">
    <property type="component" value="Unassembled WGS sequence"/>
</dbReference>
<keyword evidence="3" id="KW-1185">Reference proteome</keyword>
<evidence type="ECO:0000313" key="2">
    <source>
        <dbReference type="EMBL" id="KAK4291307.1"/>
    </source>
</evidence>
<organism evidence="2 3">
    <name type="scientific">Petrolisthes manimaculis</name>
    <dbReference type="NCBI Taxonomy" id="1843537"/>
    <lineage>
        <taxon>Eukaryota</taxon>
        <taxon>Metazoa</taxon>
        <taxon>Ecdysozoa</taxon>
        <taxon>Arthropoda</taxon>
        <taxon>Crustacea</taxon>
        <taxon>Multicrustacea</taxon>
        <taxon>Malacostraca</taxon>
        <taxon>Eumalacostraca</taxon>
        <taxon>Eucarida</taxon>
        <taxon>Decapoda</taxon>
        <taxon>Pleocyemata</taxon>
        <taxon>Anomura</taxon>
        <taxon>Galatheoidea</taxon>
        <taxon>Porcellanidae</taxon>
        <taxon>Petrolisthes</taxon>
    </lineage>
</organism>
<evidence type="ECO:0000256" key="1">
    <source>
        <dbReference type="SAM" id="MobiDB-lite"/>
    </source>
</evidence>
<feature type="region of interest" description="Disordered" evidence="1">
    <location>
        <begin position="116"/>
        <end position="285"/>
    </location>
</feature>
<feature type="compositionally biased region" description="Low complexity" evidence="1">
    <location>
        <begin position="251"/>
        <end position="284"/>
    </location>
</feature>
<reference evidence="2" key="1">
    <citation type="submission" date="2023-11" db="EMBL/GenBank/DDBJ databases">
        <title>Genome assemblies of two species of porcelain crab, Petrolisthes cinctipes and Petrolisthes manimaculis (Anomura: Porcellanidae).</title>
        <authorList>
            <person name="Angst P."/>
        </authorList>
    </citation>
    <scope>NUCLEOTIDE SEQUENCE</scope>
    <source>
        <strain evidence="2">PB745_02</strain>
        <tissue evidence="2">Gill</tissue>
    </source>
</reference>
<dbReference type="AlphaFoldDB" id="A0AAE1NLG7"/>
<protein>
    <submittedName>
        <fullName evidence="2">Uncharacterized protein</fullName>
    </submittedName>
</protein>
<feature type="region of interest" description="Disordered" evidence="1">
    <location>
        <begin position="43"/>
        <end position="74"/>
    </location>
</feature>
<feature type="compositionally biased region" description="Polar residues" evidence="1">
    <location>
        <begin position="201"/>
        <end position="219"/>
    </location>
</feature>
<feature type="compositionally biased region" description="Low complexity" evidence="1">
    <location>
        <begin position="168"/>
        <end position="196"/>
    </location>
</feature>
<accession>A0AAE1NLG7</accession>
<proteinExistence type="predicted"/>
<feature type="compositionally biased region" description="Basic residues" evidence="1">
    <location>
        <begin position="43"/>
        <end position="54"/>
    </location>
</feature>
<comment type="caution">
    <text evidence="2">The sequence shown here is derived from an EMBL/GenBank/DDBJ whole genome shotgun (WGS) entry which is preliminary data.</text>
</comment>
<evidence type="ECO:0000313" key="3">
    <source>
        <dbReference type="Proteomes" id="UP001292094"/>
    </source>
</evidence>
<dbReference type="EMBL" id="JAWZYT010005196">
    <property type="protein sequence ID" value="KAK4291307.1"/>
    <property type="molecule type" value="Genomic_DNA"/>
</dbReference>
<sequence>MAGETLIGFIGVDGPGCGSYVSLRLAQNSDHPLVVYEPMPVASHRKDHQQHHSNVKVAHPAAASSGPLQSDSLTRHNHTTTHAATTHAATLNGSSGSGGGLVTLHEAAVTLSVLEDTNDTSRPDETTTPPSPPSPNNSSLDDKNNGTNEEGEDTSPATIPSLPPPMPASTHHPAATPSPSAAHNNTTTNTHTPPTAKQKPANASTSQPATAAITTNPSLPHTHLHQNHQQPLWLPRTPSTSGGKNHLHQNTTTTIPAKSAAPSSTSTTSSTNTNTTTTTTTSSTHRPLAHKMVYMATTASGNRVGGFCVWKTDNVVSNWSYFFENIPIEYQSHQDTEDHEMRGMLAAVRTWAPLWDDHHVVLRSHHPVIKGSRHPTRRALGVELEKLSDDHFTYELEWRMKKTDRVVDISYCLSRLHRNFERWFHTSRPVLTNCSHPKTWNMTTKEQHRARVPQEAFVTPPSLETPILQ</sequence>